<dbReference type="GO" id="GO:0015031">
    <property type="term" value="P:protein transport"/>
    <property type="evidence" value="ECO:0007669"/>
    <property type="project" value="TreeGrafter"/>
</dbReference>
<dbReference type="RefSeq" id="XP_013754384.1">
    <property type="nucleotide sequence ID" value="XM_013898930.1"/>
</dbReference>
<dbReference type="STRING" id="461836.A0A0L0DQV2"/>
<name>A0A0L0DQV2_THETB</name>
<sequence>MSDLDIHALTKTPYADPLTGVAILEKDSNYDVLWTWMYPGLPDKFKTVLRSRSQLTERTPPKFELSSLDSVYCYSTTRSGDEITVAAPAREAVAARTAAREAGDDEFELDDELQAVLDDENRVSALDKVTGFSVVILATEFFPEKYEALGAVLANVYAATGLTSNVLQAYFKALLKAKVDAGPLGAYIAADIDIRNSWLSASIKDVIITFGADVVLVWGAMLLNKRILVYSDTRDALEPVLRALPLFVWHKKDWSLLIPYSQSSDVELAELASKPTYAAGITSPALLSSDHLYDVVLNVSDRSVSVAPHASADLAIGSFVKDLATYLVDAGNDPDMTDGDIIKGLAVKTGELIKKVRSLAVDRDSSSPAITRDSLADAGIQGALANFLYNVAAAEGIAQ</sequence>
<dbReference type="PROSITE" id="PS50211">
    <property type="entry name" value="DENN"/>
    <property type="match status" value="1"/>
</dbReference>
<dbReference type="AlphaFoldDB" id="A0A0L0DQV2"/>
<dbReference type="GO" id="GO:2000641">
    <property type="term" value="P:regulation of early endosome to late endosome transport"/>
    <property type="evidence" value="ECO:0007669"/>
    <property type="project" value="TreeGrafter"/>
</dbReference>
<dbReference type="GO" id="GO:0031267">
    <property type="term" value="F:small GTPase binding"/>
    <property type="evidence" value="ECO:0007669"/>
    <property type="project" value="TreeGrafter"/>
</dbReference>
<dbReference type="GO" id="GO:0005085">
    <property type="term" value="F:guanyl-nucleotide exchange factor activity"/>
    <property type="evidence" value="ECO:0007669"/>
    <property type="project" value="UniProtKB-KW"/>
</dbReference>
<proteinExistence type="inferred from homology"/>
<organism evidence="6 7">
    <name type="scientific">Thecamonas trahens ATCC 50062</name>
    <dbReference type="NCBI Taxonomy" id="461836"/>
    <lineage>
        <taxon>Eukaryota</taxon>
        <taxon>Apusozoa</taxon>
        <taxon>Apusomonadida</taxon>
        <taxon>Apusomonadidae</taxon>
        <taxon>Thecamonas</taxon>
    </lineage>
</organism>
<feature type="domain" description="UDENN" evidence="5">
    <location>
        <begin position="1"/>
        <end position="399"/>
    </location>
</feature>
<keyword evidence="7" id="KW-1185">Reference proteome</keyword>
<dbReference type="InterPro" id="IPR042431">
    <property type="entry name" value="FAM45"/>
</dbReference>
<gene>
    <name evidence="6" type="ORF">AMSG_12271</name>
</gene>
<comment type="similarity">
    <text evidence="2">Belongs to the DENND10 family.</text>
</comment>
<evidence type="ECO:0000256" key="2">
    <source>
        <dbReference type="ARBA" id="ARBA00008641"/>
    </source>
</evidence>
<dbReference type="Pfam" id="PF08616">
    <property type="entry name" value="SPA"/>
    <property type="match status" value="1"/>
</dbReference>
<dbReference type="Proteomes" id="UP000054408">
    <property type="component" value="Unassembled WGS sequence"/>
</dbReference>
<evidence type="ECO:0000256" key="3">
    <source>
        <dbReference type="ARBA" id="ARBA00022658"/>
    </source>
</evidence>
<dbReference type="InterPro" id="IPR037516">
    <property type="entry name" value="Tripartite_DENN"/>
</dbReference>
<comment type="subcellular location">
    <subcellularLocation>
        <location evidence="1">Late endosome</location>
    </subcellularLocation>
</comment>
<dbReference type="GeneID" id="25570185"/>
<dbReference type="GO" id="GO:0005770">
    <property type="term" value="C:late endosome"/>
    <property type="evidence" value="ECO:0007669"/>
    <property type="project" value="UniProtKB-SubCell"/>
</dbReference>
<reference evidence="6 7" key="1">
    <citation type="submission" date="2010-05" db="EMBL/GenBank/DDBJ databases">
        <title>The Genome Sequence of Thecamonas trahens ATCC 50062.</title>
        <authorList>
            <consortium name="The Broad Institute Genome Sequencing Platform"/>
            <person name="Russ C."/>
            <person name="Cuomo C."/>
            <person name="Shea T."/>
            <person name="Young S.K."/>
            <person name="Zeng Q."/>
            <person name="Koehrsen M."/>
            <person name="Haas B."/>
            <person name="Borodovsky M."/>
            <person name="Guigo R."/>
            <person name="Alvarado L."/>
            <person name="Berlin A."/>
            <person name="Bochicchio J."/>
            <person name="Borenstein D."/>
            <person name="Chapman S."/>
            <person name="Chen Z."/>
            <person name="Freedman E."/>
            <person name="Gellesch M."/>
            <person name="Goldberg J."/>
            <person name="Griggs A."/>
            <person name="Gujja S."/>
            <person name="Heilman E."/>
            <person name="Heiman D."/>
            <person name="Hepburn T."/>
            <person name="Howarth C."/>
            <person name="Jen D."/>
            <person name="Larson L."/>
            <person name="Mehta T."/>
            <person name="Park D."/>
            <person name="Pearson M."/>
            <person name="Roberts A."/>
            <person name="Saif S."/>
            <person name="Shenoy N."/>
            <person name="Sisk P."/>
            <person name="Stolte C."/>
            <person name="Sykes S."/>
            <person name="Thomson T."/>
            <person name="Walk T."/>
            <person name="White J."/>
            <person name="Yandava C."/>
            <person name="Burger G."/>
            <person name="Gray M.W."/>
            <person name="Holland P.W.H."/>
            <person name="King N."/>
            <person name="Lang F.B.F."/>
            <person name="Roger A.J."/>
            <person name="Ruiz-Trillo I."/>
            <person name="Lander E."/>
            <person name="Nusbaum C."/>
        </authorList>
    </citation>
    <scope>NUCLEOTIDE SEQUENCE [LARGE SCALE GENOMIC DNA]</scope>
    <source>
        <strain evidence="6 7">ATCC 50062</strain>
    </source>
</reference>
<keyword evidence="4" id="KW-0967">Endosome</keyword>
<dbReference type="OMA" id="HKDIAMF"/>
<keyword evidence="3" id="KW-0344">Guanine-nucleotide releasing factor</keyword>
<dbReference type="PANTHER" id="PTHR28544">
    <property type="entry name" value="PROTEIN FAM45A-RELATED"/>
    <property type="match status" value="1"/>
</dbReference>
<protein>
    <recommendedName>
        <fullName evidence="5">UDENN domain-containing protein</fullName>
    </recommendedName>
</protein>
<evidence type="ECO:0000259" key="5">
    <source>
        <dbReference type="PROSITE" id="PS50211"/>
    </source>
</evidence>
<dbReference type="EMBL" id="GL349482">
    <property type="protein sequence ID" value="KNC53813.1"/>
    <property type="molecule type" value="Genomic_DNA"/>
</dbReference>
<dbReference type="OrthoDB" id="66409at2759"/>
<evidence type="ECO:0000256" key="1">
    <source>
        <dbReference type="ARBA" id="ARBA00004603"/>
    </source>
</evidence>
<dbReference type="PANTHER" id="PTHR28544:SF1">
    <property type="entry name" value="DENN DOMAIN-CONTAINING PROTEIN 10-RELATED"/>
    <property type="match status" value="1"/>
</dbReference>
<accession>A0A0L0DQV2</accession>
<evidence type="ECO:0000313" key="6">
    <source>
        <dbReference type="EMBL" id="KNC53813.1"/>
    </source>
</evidence>
<evidence type="ECO:0000313" key="7">
    <source>
        <dbReference type="Proteomes" id="UP000054408"/>
    </source>
</evidence>
<dbReference type="eggNOG" id="ENOG502QVHR">
    <property type="taxonomic scope" value="Eukaryota"/>
</dbReference>
<evidence type="ECO:0000256" key="4">
    <source>
        <dbReference type="ARBA" id="ARBA00022753"/>
    </source>
</evidence>